<evidence type="ECO:0000313" key="13">
    <source>
        <dbReference type="Proteomes" id="UP001224392"/>
    </source>
</evidence>
<organism evidence="12 13">
    <name type="scientific">Biformimicrobium ophioploci</name>
    <dbReference type="NCBI Taxonomy" id="3036711"/>
    <lineage>
        <taxon>Bacteria</taxon>
        <taxon>Pseudomonadati</taxon>
        <taxon>Pseudomonadota</taxon>
        <taxon>Gammaproteobacteria</taxon>
        <taxon>Cellvibrionales</taxon>
        <taxon>Microbulbiferaceae</taxon>
        <taxon>Biformimicrobium</taxon>
    </lineage>
</organism>
<keyword evidence="8" id="KW-0406">Ion transport</keyword>
<keyword evidence="4" id="KW-0862">Zinc</keyword>
<evidence type="ECO:0000256" key="2">
    <source>
        <dbReference type="ARBA" id="ARBA00022475"/>
    </source>
</evidence>
<keyword evidence="1" id="KW-0813">Transport</keyword>
<evidence type="ECO:0000313" key="12">
    <source>
        <dbReference type="EMBL" id="GMG86000.1"/>
    </source>
</evidence>
<dbReference type="PANTHER" id="PTHR42734">
    <property type="entry name" value="METAL TRANSPORT SYSTEM ATP-BINDING PROTEIN TM_0124-RELATED"/>
    <property type="match status" value="1"/>
</dbReference>
<dbReference type="PANTHER" id="PTHR42734:SF9">
    <property type="entry name" value="ZINC IMPORT ATP-BINDING PROTEIN ZNUC"/>
    <property type="match status" value="1"/>
</dbReference>
<protein>
    <submittedName>
        <fullName evidence="12">Zinc ABC transporter ATP-binding protein ZnuC</fullName>
    </submittedName>
</protein>
<evidence type="ECO:0000256" key="5">
    <source>
        <dbReference type="ARBA" id="ARBA00022840"/>
    </source>
</evidence>
<keyword evidence="9" id="KW-0472">Membrane</keyword>
<name>A0ABQ6LV96_9GAMM</name>
<dbReference type="InterPro" id="IPR003439">
    <property type="entry name" value="ABC_transporter-like_ATP-bd"/>
</dbReference>
<gene>
    <name evidence="12" type="primary">znuC</name>
    <name evidence="12" type="ORF">MNKW57_03210</name>
</gene>
<keyword evidence="13" id="KW-1185">Reference proteome</keyword>
<keyword evidence="6" id="KW-0864">Zinc transport</keyword>
<evidence type="ECO:0000256" key="8">
    <source>
        <dbReference type="ARBA" id="ARBA00023065"/>
    </source>
</evidence>
<evidence type="ECO:0000256" key="1">
    <source>
        <dbReference type="ARBA" id="ARBA00022448"/>
    </source>
</evidence>
<evidence type="ECO:0000256" key="10">
    <source>
        <dbReference type="SAM" id="MobiDB-lite"/>
    </source>
</evidence>
<evidence type="ECO:0000256" key="3">
    <source>
        <dbReference type="ARBA" id="ARBA00022741"/>
    </source>
</evidence>
<dbReference type="Pfam" id="PF00005">
    <property type="entry name" value="ABC_tran"/>
    <property type="match status" value="1"/>
</dbReference>
<comment type="caution">
    <text evidence="12">The sequence shown here is derived from an EMBL/GenBank/DDBJ whole genome shotgun (WGS) entry which is preliminary data.</text>
</comment>
<dbReference type="PROSITE" id="PS00211">
    <property type="entry name" value="ABC_TRANSPORTER_1"/>
    <property type="match status" value="1"/>
</dbReference>
<dbReference type="SUPFAM" id="SSF52540">
    <property type="entry name" value="P-loop containing nucleoside triphosphate hydrolases"/>
    <property type="match status" value="1"/>
</dbReference>
<sequence>MDSPHSNPLPQDRAAAQPDLLLSGEKLGVRVGERWLLRDISLKLHAGEIVTVIGPNGAGKTTLLKLLLGLQAPSSGRVLRSGKLRIGYMPQRLQLDPTLPLSVARFLSIGISGSVNGETRAALRQVGAEPLLQQPMTGLSGGELQRVLLARALLRKPQLLVLDEPTQGVDIGGQGELYELIGRVRHDLNCGVLLVSHDLHLVMASTDKVLCINQHICCEGHPEQVSRDPAYLSLFGHAVAPYTHHHNHTHDLHGNVVPPGDCDHKH</sequence>
<keyword evidence="5 12" id="KW-0067">ATP-binding</keyword>
<dbReference type="InterPro" id="IPR003593">
    <property type="entry name" value="AAA+_ATPase"/>
</dbReference>
<accession>A0ABQ6LV96</accession>
<evidence type="ECO:0000256" key="9">
    <source>
        <dbReference type="ARBA" id="ARBA00023136"/>
    </source>
</evidence>
<feature type="region of interest" description="Disordered" evidence="10">
    <location>
        <begin position="247"/>
        <end position="266"/>
    </location>
</feature>
<keyword evidence="2" id="KW-1003">Cell membrane</keyword>
<reference evidence="12 13" key="1">
    <citation type="submission" date="2023-04" db="EMBL/GenBank/DDBJ databases">
        <title>Marinobulbifer ophiurae gen. nov., sp. Nov., isolate from tissue of brittle star Ophioplocus japonicus.</title>
        <authorList>
            <person name="Kawano K."/>
            <person name="Sawayama S."/>
            <person name="Nakagawa S."/>
        </authorList>
    </citation>
    <scope>NUCLEOTIDE SEQUENCE [LARGE SCALE GENOMIC DNA]</scope>
    <source>
        <strain evidence="12 13">NKW57</strain>
    </source>
</reference>
<dbReference type="SMART" id="SM00382">
    <property type="entry name" value="AAA"/>
    <property type="match status" value="1"/>
</dbReference>
<dbReference type="EMBL" id="BSYJ01000001">
    <property type="protein sequence ID" value="GMG86000.1"/>
    <property type="molecule type" value="Genomic_DNA"/>
</dbReference>
<dbReference type="Gene3D" id="3.40.50.300">
    <property type="entry name" value="P-loop containing nucleotide triphosphate hydrolases"/>
    <property type="match status" value="1"/>
</dbReference>
<keyword evidence="7" id="KW-1278">Translocase</keyword>
<dbReference type="InterPro" id="IPR027417">
    <property type="entry name" value="P-loop_NTPase"/>
</dbReference>
<evidence type="ECO:0000256" key="4">
    <source>
        <dbReference type="ARBA" id="ARBA00022833"/>
    </source>
</evidence>
<dbReference type="InterPro" id="IPR017871">
    <property type="entry name" value="ABC_transporter-like_CS"/>
</dbReference>
<keyword evidence="3" id="KW-0547">Nucleotide-binding</keyword>
<dbReference type="InterPro" id="IPR050153">
    <property type="entry name" value="Metal_Ion_Import_ABC"/>
</dbReference>
<dbReference type="PROSITE" id="PS50893">
    <property type="entry name" value="ABC_TRANSPORTER_2"/>
    <property type="match status" value="1"/>
</dbReference>
<evidence type="ECO:0000259" key="11">
    <source>
        <dbReference type="PROSITE" id="PS50893"/>
    </source>
</evidence>
<dbReference type="GO" id="GO:0005524">
    <property type="term" value="F:ATP binding"/>
    <property type="evidence" value="ECO:0007669"/>
    <property type="project" value="UniProtKB-KW"/>
</dbReference>
<evidence type="ECO:0000256" key="6">
    <source>
        <dbReference type="ARBA" id="ARBA00022906"/>
    </source>
</evidence>
<feature type="domain" description="ABC transporter" evidence="11">
    <location>
        <begin position="22"/>
        <end position="238"/>
    </location>
</feature>
<dbReference type="Proteomes" id="UP001224392">
    <property type="component" value="Unassembled WGS sequence"/>
</dbReference>
<dbReference type="NCBIfam" id="NF007090">
    <property type="entry name" value="PRK09544.1"/>
    <property type="match status" value="1"/>
</dbReference>
<evidence type="ECO:0000256" key="7">
    <source>
        <dbReference type="ARBA" id="ARBA00022967"/>
    </source>
</evidence>
<proteinExistence type="predicted"/>